<dbReference type="GO" id="GO:0003677">
    <property type="term" value="F:DNA binding"/>
    <property type="evidence" value="ECO:0007669"/>
    <property type="project" value="UniProtKB-KW"/>
</dbReference>
<dbReference type="InterPro" id="IPR015421">
    <property type="entry name" value="PyrdxlP-dep_Trfase_major"/>
</dbReference>
<accession>A0A3E0WDP6</accession>
<dbReference type="PANTHER" id="PTHR46577:SF1">
    <property type="entry name" value="HTH-TYPE TRANSCRIPTIONAL REGULATORY PROTEIN GABR"/>
    <property type="match status" value="1"/>
</dbReference>
<dbReference type="Pfam" id="PF00155">
    <property type="entry name" value="Aminotran_1_2"/>
    <property type="match status" value="1"/>
</dbReference>
<dbReference type="Proteomes" id="UP000257080">
    <property type="component" value="Unassembled WGS sequence"/>
</dbReference>
<comment type="similarity">
    <text evidence="1">In the C-terminal section; belongs to the class-I pyridoxal-phosphate-dependent aminotransferase family.</text>
</comment>
<dbReference type="InterPro" id="IPR000524">
    <property type="entry name" value="Tscrpt_reg_HTH_GntR"/>
</dbReference>
<evidence type="ECO:0000256" key="2">
    <source>
        <dbReference type="ARBA" id="ARBA00022898"/>
    </source>
</evidence>
<keyword evidence="2" id="KW-0663">Pyridoxal phosphate</keyword>
<dbReference type="PANTHER" id="PTHR46577">
    <property type="entry name" value="HTH-TYPE TRANSCRIPTIONAL REGULATORY PROTEIN GABR"/>
    <property type="match status" value="1"/>
</dbReference>
<dbReference type="Pfam" id="PF00392">
    <property type="entry name" value="GntR"/>
    <property type="match status" value="1"/>
</dbReference>
<dbReference type="SMART" id="SM00345">
    <property type="entry name" value="HTH_GNTR"/>
    <property type="match status" value="1"/>
</dbReference>
<dbReference type="CDD" id="cd00609">
    <property type="entry name" value="AAT_like"/>
    <property type="match status" value="1"/>
</dbReference>
<dbReference type="InterPro" id="IPR015424">
    <property type="entry name" value="PyrdxlP-dep_Trfase"/>
</dbReference>
<dbReference type="CDD" id="cd07377">
    <property type="entry name" value="WHTH_GntR"/>
    <property type="match status" value="1"/>
</dbReference>
<sequence length="466" mass="48576">MIELIVGAVEKKTPEAIAAAVSRLIRSGGIASGDRLPTVRELAGALGVSPATVSNAWQALAGVGLITSRGRAGSFVLHASTTWMPTHFAELAGSHVEARLDLSSGTPDPNLLPSLEAALARVPARADTSSYLNQRVLPELERHLRAAWPYSPESITILDGALDAVSRSLEMVVRYGDRVIVEDPGFPPFFDLIEQLGAERVPVAMDMQGMRPDALAIALGTNPAAIVLQNRAHNPTGASMTRERAEQLVRVLKAHSHVTDPVIIEDDHSGEISSMPAISLGSWLPHRVLHIRSYAKSHGPDLRIGALGGPAALLNPIVARRMLGPGWTSRMLQVILYELLTAPSSVAEVALARDTYAARQRALQAALARRGLAIEASDGINAWLPVHDERSAMVALAASGIRVAAGTSFQASLGPGGAEPGAGASGAAGAAPASRQFVRVTAGLVESDAEEVAGLLAAAALGESAA</sequence>
<keyword evidence="4" id="KW-0238">DNA-binding</keyword>
<comment type="caution">
    <text evidence="7">The sequence shown here is derived from an EMBL/GenBank/DDBJ whole genome shotgun (WGS) entry which is preliminary data.</text>
</comment>
<evidence type="ECO:0000256" key="4">
    <source>
        <dbReference type="ARBA" id="ARBA00023125"/>
    </source>
</evidence>
<evidence type="ECO:0000256" key="1">
    <source>
        <dbReference type="ARBA" id="ARBA00005384"/>
    </source>
</evidence>
<dbReference type="Gene3D" id="3.40.640.10">
    <property type="entry name" value="Type I PLP-dependent aspartate aminotransferase-like (Major domain)"/>
    <property type="match status" value="1"/>
</dbReference>
<evidence type="ECO:0000256" key="5">
    <source>
        <dbReference type="ARBA" id="ARBA00023163"/>
    </source>
</evidence>
<dbReference type="SUPFAM" id="SSF53383">
    <property type="entry name" value="PLP-dependent transferases"/>
    <property type="match status" value="1"/>
</dbReference>
<dbReference type="GO" id="GO:0030170">
    <property type="term" value="F:pyridoxal phosphate binding"/>
    <property type="evidence" value="ECO:0007669"/>
    <property type="project" value="InterPro"/>
</dbReference>
<evidence type="ECO:0000259" key="6">
    <source>
        <dbReference type="PROSITE" id="PS50949"/>
    </source>
</evidence>
<dbReference type="InterPro" id="IPR004839">
    <property type="entry name" value="Aminotransferase_I/II_large"/>
</dbReference>
<feature type="domain" description="HTH gntR-type" evidence="6">
    <location>
        <begin position="11"/>
        <end position="79"/>
    </location>
</feature>
<gene>
    <name evidence="7" type="ORF">B7R25_04470</name>
</gene>
<dbReference type="RefSeq" id="WP_116417794.1">
    <property type="nucleotide sequence ID" value="NZ_NBXC01000009.1"/>
</dbReference>
<proteinExistence type="inferred from homology"/>
<dbReference type="AlphaFoldDB" id="A0A3E0WDP6"/>
<reference evidence="7 8" key="1">
    <citation type="submission" date="2017-04" db="EMBL/GenBank/DDBJ databases">
        <title>Comparative genome analysis of Subtercola boreus.</title>
        <authorList>
            <person name="Cho Y.-J."/>
            <person name="Cho A."/>
            <person name="Kim O.-S."/>
            <person name="Lee J.-I."/>
        </authorList>
    </citation>
    <scope>NUCLEOTIDE SEQUENCE [LARGE SCALE GENOMIC DNA]</scope>
    <source>
        <strain evidence="7 8">P28004</strain>
    </source>
</reference>
<dbReference type="Gene3D" id="1.10.10.10">
    <property type="entry name" value="Winged helix-like DNA-binding domain superfamily/Winged helix DNA-binding domain"/>
    <property type="match status" value="1"/>
</dbReference>
<keyword evidence="5" id="KW-0804">Transcription</keyword>
<dbReference type="InterPro" id="IPR036390">
    <property type="entry name" value="WH_DNA-bd_sf"/>
</dbReference>
<evidence type="ECO:0000313" key="7">
    <source>
        <dbReference type="EMBL" id="RFA28478.1"/>
    </source>
</evidence>
<keyword evidence="3" id="KW-0805">Transcription regulation</keyword>
<dbReference type="OrthoDB" id="4336542at2"/>
<name>A0A3E0WDP6_9MICO</name>
<evidence type="ECO:0000313" key="8">
    <source>
        <dbReference type="Proteomes" id="UP000257080"/>
    </source>
</evidence>
<dbReference type="SUPFAM" id="SSF46785">
    <property type="entry name" value="Winged helix' DNA-binding domain"/>
    <property type="match status" value="1"/>
</dbReference>
<dbReference type="PROSITE" id="PS50949">
    <property type="entry name" value="HTH_GNTR"/>
    <property type="match status" value="1"/>
</dbReference>
<organism evidence="7 8">
    <name type="scientific">Subtercola boreus</name>
    <dbReference type="NCBI Taxonomy" id="120213"/>
    <lineage>
        <taxon>Bacteria</taxon>
        <taxon>Bacillati</taxon>
        <taxon>Actinomycetota</taxon>
        <taxon>Actinomycetes</taxon>
        <taxon>Micrococcales</taxon>
        <taxon>Microbacteriaceae</taxon>
        <taxon>Subtercola</taxon>
    </lineage>
</organism>
<dbReference type="InterPro" id="IPR051446">
    <property type="entry name" value="HTH_trans_reg/aminotransferase"/>
</dbReference>
<dbReference type="EMBL" id="NBXE01000009">
    <property type="protein sequence ID" value="RFA28478.1"/>
    <property type="molecule type" value="Genomic_DNA"/>
</dbReference>
<protein>
    <submittedName>
        <fullName evidence="7">GntR family transcriptional regulator</fullName>
    </submittedName>
</protein>
<evidence type="ECO:0000256" key="3">
    <source>
        <dbReference type="ARBA" id="ARBA00023015"/>
    </source>
</evidence>
<dbReference type="InterPro" id="IPR036388">
    <property type="entry name" value="WH-like_DNA-bd_sf"/>
</dbReference>
<dbReference type="GO" id="GO:0003700">
    <property type="term" value="F:DNA-binding transcription factor activity"/>
    <property type="evidence" value="ECO:0007669"/>
    <property type="project" value="InterPro"/>
</dbReference>